<evidence type="ECO:0000313" key="3">
    <source>
        <dbReference type="Proteomes" id="UP001597282"/>
    </source>
</evidence>
<dbReference type="RefSeq" id="WP_380164835.1">
    <property type="nucleotide sequence ID" value="NZ_JBHTNU010000007.1"/>
</dbReference>
<dbReference type="EMBL" id="JBHTNU010000007">
    <property type="protein sequence ID" value="MFD1427118.1"/>
    <property type="molecule type" value="Genomic_DNA"/>
</dbReference>
<proteinExistence type="predicted"/>
<gene>
    <name evidence="2" type="ORF">ACFQ4Y_09295</name>
</gene>
<protein>
    <submittedName>
        <fullName evidence="2">Uncharacterized protein</fullName>
    </submittedName>
</protein>
<evidence type="ECO:0000313" key="2">
    <source>
        <dbReference type="EMBL" id="MFD1427118.1"/>
    </source>
</evidence>
<dbReference type="Proteomes" id="UP001597282">
    <property type="component" value="Unassembled WGS sequence"/>
</dbReference>
<feature type="region of interest" description="Disordered" evidence="1">
    <location>
        <begin position="1"/>
        <end position="28"/>
    </location>
</feature>
<feature type="compositionally biased region" description="Basic and acidic residues" evidence="1">
    <location>
        <begin position="1"/>
        <end position="15"/>
    </location>
</feature>
<sequence>MTSKGRRETGEEHFALHGGTHFTPQASPEEINRFVQDLPPERRENFYEIMKELSQADLITLHDDGLLTDGEGNIGGSKEC</sequence>
<accession>A0ABW4CB60</accession>
<name>A0ABW4CB60_9BACL</name>
<keyword evidence="3" id="KW-1185">Reference proteome</keyword>
<reference evidence="3" key="1">
    <citation type="journal article" date="2019" name="Int. J. Syst. Evol. Microbiol.">
        <title>The Global Catalogue of Microorganisms (GCM) 10K type strain sequencing project: providing services to taxonomists for standard genome sequencing and annotation.</title>
        <authorList>
            <consortium name="The Broad Institute Genomics Platform"/>
            <consortium name="The Broad Institute Genome Sequencing Center for Infectious Disease"/>
            <person name="Wu L."/>
            <person name="Ma J."/>
        </authorList>
    </citation>
    <scope>NUCLEOTIDE SEQUENCE [LARGE SCALE GENOMIC DNA]</scope>
    <source>
        <strain evidence="3">S1</strain>
    </source>
</reference>
<organism evidence="2 3">
    <name type="scientific">Kroppenstedtia sanguinis</name>
    <dbReference type="NCBI Taxonomy" id="1380684"/>
    <lineage>
        <taxon>Bacteria</taxon>
        <taxon>Bacillati</taxon>
        <taxon>Bacillota</taxon>
        <taxon>Bacilli</taxon>
        <taxon>Bacillales</taxon>
        <taxon>Thermoactinomycetaceae</taxon>
        <taxon>Kroppenstedtia</taxon>
    </lineage>
</organism>
<comment type="caution">
    <text evidence="2">The sequence shown here is derived from an EMBL/GenBank/DDBJ whole genome shotgun (WGS) entry which is preliminary data.</text>
</comment>
<evidence type="ECO:0000256" key="1">
    <source>
        <dbReference type="SAM" id="MobiDB-lite"/>
    </source>
</evidence>